<sequence>MDCCCANHSVRIVQNCLENICQHCFFASLLVAIVAAAQVIYGEKFPVIGVYLSRIPIDASFTLIGILVASMGALTIWRAQKRDELLLSSLSEVDQFFSDALNAMNRLTARLGILEQLQLDAHDGKAALDGRTIFLAGVFAEMRSDQLFLRQKGIDVYSLDAKHVHALTNHPMTYRSFLRAKRNLIAISGLMHIPVLNHELDCPSALLERLVEDAGAELQDFSAKADELSQGLAEGAGGIRGAIQGRFFPPTFTFAWGLLRDDD</sequence>
<feature type="transmembrane region" description="Helical" evidence="1">
    <location>
        <begin position="61"/>
        <end position="79"/>
    </location>
</feature>
<dbReference type="Proteomes" id="UP001301653">
    <property type="component" value="Unassembled WGS sequence"/>
</dbReference>
<evidence type="ECO:0008006" key="4">
    <source>
        <dbReference type="Google" id="ProtNLM"/>
    </source>
</evidence>
<evidence type="ECO:0000313" key="3">
    <source>
        <dbReference type="Proteomes" id="UP001301653"/>
    </source>
</evidence>
<accession>A0ABU5V4U2</accession>
<comment type="caution">
    <text evidence="2">The sequence shown here is derived from an EMBL/GenBank/DDBJ whole genome shotgun (WGS) entry which is preliminary data.</text>
</comment>
<keyword evidence="1" id="KW-0472">Membrane</keyword>
<name>A0ABU5V4U2_9GAMM</name>
<feature type="transmembrane region" description="Helical" evidence="1">
    <location>
        <begin position="20"/>
        <end position="41"/>
    </location>
</feature>
<protein>
    <recommendedName>
        <fullName evidence="4">Transmembrane protein</fullName>
    </recommendedName>
</protein>
<proteinExistence type="predicted"/>
<organism evidence="2 3">
    <name type="scientific">Stenotrophomonas capsici</name>
    <dbReference type="NCBI Taxonomy" id="3110230"/>
    <lineage>
        <taxon>Bacteria</taxon>
        <taxon>Pseudomonadati</taxon>
        <taxon>Pseudomonadota</taxon>
        <taxon>Gammaproteobacteria</taxon>
        <taxon>Lysobacterales</taxon>
        <taxon>Lysobacteraceae</taxon>
        <taxon>Stenotrophomonas</taxon>
    </lineage>
</organism>
<evidence type="ECO:0000256" key="1">
    <source>
        <dbReference type="SAM" id="Phobius"/>
    </source>
</evidence>
<evidence type="ECO:0000313" key="2">
    <source>
        <dbReference type="EMBL" id="MEA5667868.1"/>
    </source>
</evidence>
<dbReference type="RefSeq" id="WP_323438720.1">
    <property type="nucleotide sequence ID" value="NZ_JAYFUH010000129.1"/>
</dbReference>
<keyword evidence="3" id="KW-1185">Reference proteome</keyword>
<reference evidence="2 3" key="1">
    <citation type="submission" date="2023-12" db="EMBL/GenBank/DDBJ databases">
        <title>Stenotrophomonas guangdongensis sp. nov., isolated from wilted pepper plants (Capsicum annuum).</title>
        <authorList>
            <person name="Qiu M."/>
            <person name="Li Y."/>
            <person name="Liu Q."/>
            <person name="Zhang X."/>
            <person name="Huang Y."/>
            <person name="Guo R."/>
            <person name="Hu M."/>
            <person name="Zhou J."/>
            <person name="Zhou X."/>
        </authorList>
    </citation>
    <scope>NUCLEOTIDE SEQUENCE [LARGE SCALE GENOMIC DNA]</scope>
    <source>
        <strain evidence="2 3">MH1</strain>
    </source>
</reference>
<gene>
    <name evidence="2" type="ORF">VA603_10025</name>
</gene>
<keyword evidence="1" id="KW-1133">Transmembrane helix</keyword>
<dbReference type="EMBL" id="JAYFUH010000129">
    <property type="protein sequence ID" value="MEA5667868.1"/>
    <property type="molecule type" value="Genomic_DNA"/>
</dbReference>
<keyword evidence="1" id="KW-0812">Transmembrane</keyword>